<name>D6WIY1_TRICA</name>
<keyword evidence="3" id="KW-1185">Reference proteome</keyword>
<dbReference type="InParanoid" id="D6WIY1"/>
<accession>D6WIY1</accession>
<gene>
    <name evidence="2" type="primary">AUGUSTUS-3.0.2_13978</name>
    <name evidence="2" type="ORF">TcasGA2_TC013978</name>
</gene>
<reference evidence="2 3" key="1">
    <citation type="journal article" date="2008" name="Nature">
        <title>The genome of the model beetle and pest Tribolium castaneum.</title>
        <authorList>
            <consortium name="Tribolium Genome Sequencing Consortium"/>
            <person name="Richards S."/>
            <person name="Gibbs R.A."/>
            <person name="Weinstock G.M."/>
            <person name="Brown S.J."/>
            <person name="Denell R."/>
            <person name="Beeman R.W."/>
            <person name="Gibbs R."/>
            <person name="Beeman R.W."/>
            <person name="Brown S.J."/>
            <person name="Bucher G."/>
            <person name="Friedrich M."/>
            <person name="Grimmelikhuijzen C.J."/>
            <person name="Klingler M."/>
            <person name="Lorenzen M."/>
            <person name="Richards S."/>
            <person name="Roth S."/>
            <person name="Schroder R."/>
            <person name="Tautz D."/>
            <person name="Zdobnov E.M."/>
            <person name="Muzny D."/>
            <person name="Gibbs R.A."/>
            <person name="Weinstock G.M."/>
            <person name="Attaway T."/>
            <person name="Bell S."/>
            <person name="Buhay C.J."/>
            <person name="Chandrabose M.N."/>
            <person name="Chavez D."/>
            <person name="Clerk-Blankenburg K.P."/>
            <person name="Cree A."/>
            <person name="Dao M."/>
            <person name="Davis C."/>
            <person name="Chacko J."/>
            <person name="Dinh H."/>
            <person name="Dugan-Rocha S."/>
            <person name="Fowler G."/>
            <person name="Garner T.T."/>
            <person name="Garnes J."/>
            <person name="Gnirke A."/>
            <person name="Hawes A."/>
            <person name="Hernandez J."/>
            <person name="Hines S."/>
            <person name="Holder M."/>
            <person name="Hume J."/>
            <person name="Jhangiani S.N."/>
            <person name="Joshi V."/>
            <person name="Khan Z.M."/>
            <person name="Jackson L."/>
            <person name="Kovar C."/>
            <person name="Kowis A."/>
            <person name="Lee S."/>
            <person name="Lewis L.R."/>
            <person name="Margolis J."/>
            <person name="Morgan M."/>
            <person name="Nazareth L.V."/>
            <person name="Nguyen N."/>
            <person name="Okwuonu G."/>
            <person name="Parker D."/>
            <person name="Richards S."/>
            <person name="Ruiz S.J."/>
            <person name="Santibanez J."/>
            <person name="Savard J."/>
            <person name="Scherer S.E."/>
            <person name="Schneider B."/>
            <person name="Sodergren E."/>
            <person name="Tautz D."/>
            <person name="Vattahil S."/>
            <person name="Villasana D."/>
            <person name="White C.S."/>
            <person name="Wright R."/>
            <person name="Park Y."/>
            <person name="Beeman R.W."/>
            <person name="Lord J."/>
            <person name="Oppert B."/>
            <person name="Lorenzen M."/>
            <person name="Brown S."/>
            <person name="Wang L."/>
            <person name="Savard J."/>
            <person name="Tautz D."/>
            <person name="Richards S."/>
            <person name="Weinstock G."/>
            <person name="Gibbs R.A."/>
            <person name="Liu Y."/>
            <person name="Worley K."/>
            <person name="Weinstock G."/>
            <person name="Elsik C.G."/>
            <person name="Reese J.T."/>
            <person name="Elhaik E."/>
            <person name="Landan G."/>
            <person name="Graur D."/>
            <person name="Arensburger P."/>
            <person name="Atkinson P."/>
            <person name="Beeman R.W."/>
            <person name="Beidler J."/>
            <person name="Brown S.J."/>
            <person name="Demuth J.P."/>
            <person name="Drury D.W."/>
            <person name="Du Y.Z."/>
            <person name="Fujiwara H."/>
            <person name="Lorenzen M."/>
            <person name="Maselli V."/>
            <person name="Osanai M."/>
            <person name="Park Y."/>
            <person name="Robertson H.M."/>
            <person name="Tu Z."/>
            <person name="Wang J.J."/>
            <person name="Wang S."/>
            <person name="Richards S."/>
            <person name="Song H."/>
            <person name="Zhang L."/>
            <person name="Sodergren E."/>
            <person name="Werner D."/>
            <person name="Stanke M."/>
            <person name="Morgenstern B."/>
            <person name="Solovyev V."/>
            <person name="Kosarev P."/>
            <person name="Brown G."/>
            <person name="Chen H.C."/>
            <person name="Ermolaeva O."/>
            <person name="Hlavina W."/>
            <person name="Kapustin Y."/>
            <person name="Kiryutin B."/>
            <person name="Kitts P."/>
            <person name="Maglott D."/>
            <person name="Pruitt K."/>
            <person name="Sapojnikov V."/>
            <person name="Souvorov A."/>
            <person name="Mackey A.J."/>
            <person name="Waterhouse R.M."/>
            <person name="Wyder S."/>
            <person name="Zdobnov E.M."/>
            <person name="Zdobnov E.M."/>
            <person name="Wyder S."/>
            <person name="Kriventseva E.V."/>
            <person name="Kadowaki T."/>
            <person name="Bork P."/>
            <person name="Aranda M."/>
            <person name="Bao R."/>
            <person name="Beermann A."/>
            <person name="Berns N."/>
            <person name="Bolognesi R."/>
            <person name="Bonneton F."/>
            <person name="Bopp D."/>
            <person name="Brown S.J."/>
            <person name="Bucher G."/>
            <person name="Butts T."/>
            <person name="Chaumot A."/>
            <person name="Denell R.E."/>
            <person name="Ferrier D.E."/>
            <person name="Friedrich M."/>
            <person name="Gordon C.M."/>
            <person name="Jindra M."/>
            <person name="Klingler M."/>
            <person name="Lan Q."/>
            <person name="Lattorff H.M."/>
            <person name="Laudet V."/>
            <person name="von Levetsow C."/>
            <person name="Liu Z."/>
            <person name="Lutz R."/>
            <person name="Lynch J.A."/>
            <person name="da Fonseca R.N."/>
            <person name="Posnien N."/>
            <person name="Reuter R."/>
            <person name="Roth S."/>
            <person name="Savard J."/>
            <person name="Schinko J.B."/>
            <person name="Schmitt C."/>
            <person name="Schoppmeier M."/>
            <person name="Schroder R."/>
            <person name="Shippy T.D."/>
            <person name="Simonnet F."/>
            <person name="Marques-Souza H."/>
            <person name="Tautz D."/>
            <person name="Tomoyasu Y."/>
            <person name="Trauner J."/>
            <person name="Van der Zee M."/>
            <person name="Vervoort M."/>
            <person name="Wittkopp N."/>
            <person name="Wimmer E.A."/>
            <person name="Yang X."/>
            <person name="Jones A.K."/>
            <person name="Sattelle D.B."/>
            <person name="Ebert P.R."/>
            <person name="Nelson D."/>
            <person name="Scott J.G."/>
            <person name="Beeman R.W."/>
            <person name="Muthukrishnan S."/>
            <person name="Kramer K.J."/>
            <person name="Arakane Y."/>
            <person name="Beeman R.W."/>
            <person name="Zhu Q."/>
            <person name="Hogenkamp D."/>
            <person name="Dixit R."/>
            <person name="Oppert B."/>
            <person name="Jiang H."/>
            <person name="Zou Z."/>
            <person name="Marshall J."/>
            <person name="Elpidina E."/>
            <person name="Vinokurov K."/>
            <person name="Oppert C."/>
            <person name="Zou Z."/>
            <person name="Evans J."/>
            <person name="Lu Z."/>
            <person name="Zhao P."/>
            <person name="Sumathipala N."/>
            <person name="Altincicek B."/>
            <person name="Vilcinskas A."/>
            <person name="Williams M."/>
            <person name="Hultmark D."/>
            <person name="Hetru C."/>
            <person name="Jiang H."/>
            <person name="Grimmelikhuijzen C.J."/>
            <person name="Hauser F."/>
            <person name="Cazzamali G."/>
            <person name="Williamson M."/>
            <person name="Park Y."/>
            <person name="Li B."/>
            <person name="Tanaka Y."/>
            <person name="Predel R."/>
            <person name="Neupert S."/>
            <person name="Schachtner J."/>
            <person name="Verleyen P."/>
            <person name="Raible F."/>
            <person name="Bork P."/>
            <person name="Friedrich M."/>
            <person name="Walden K.K."/>
            <person name="Robertson H.M."/>
            <person name="Angeli S."/>
            <person name="Foret S."/>
            <person name="Bucher G."/>
            <person name="Schuetz S."/>
            <person name="Maleszka R."/>
            <person name="Wimmer E.A."/>
            <person name="Beeman R.W."/>
            <person name="Lorenzen M."/>
            <person name="Tomoyasu Y."/>
            <person name="Miller S.C."/>
            <person name="Grossmann D."/>
            <person name="Bucher G."/>
        </authorList>
    </citation>
    <scope>NUCLEOTIDE SEQUENCE [LARGE SCALE GENOMIC DNA]</scope>
    <source>
        <strain evidence="2 3">Georgia GA2</strain>
    </source>
</reference>
<dbReference type="HOGENOM" id="CLU_1505392_0_0_1"/>
<dbReference type="EMBL" id="KQ971342">
    <property type="protein sequence ID" value="EFA03860.1"/>
    <property type="molecule type" value="Genomic_DNA"/>
</dbReference>
<dbReference type="KEGG" id="tca:103312905"/>
<dbReference type="PANTHER" id="PTHR31649:SF10">
    <property type="entry name" value="IP19903P-RELATED"/>
    <property type="match status" value="1"/>
</dbReference>
<organism evidence="2 3">
    <name type="scientific">Tribolium castaneum</name>
    <name type="common">Red flour beetle</name>
    <dbReference type="NCBI Taxonomy" id="7070"/>
    <lineage>
        <taxon>Eukaryota</taxon>
        <taxon>Metazoa</taxon>
        <taxon>Ecdysozoa</taxon>
        <taxon>Arthropoda</taxon>
        <taxon>Hexapoda</taxon>
        <taxon>Insecta</taxon>
        <taxon>Pterygota</taxon>
        <taxon>Neoptera</taxon>
        <taxon>Endopterygota</taxon>
        <taxon>Coleoptera</taxon>
        <taxon>Polyphaga</taxon>
        <taxon>Cucujiformia</taxon>
        <taxon>Tenebrionidae</taxon>
        <taxon>Tenebrionidae incertae sedis</taxon>
        <taxon>Tribolium</taxon>
    </lineage>
</organism>
<dbReference type="GO" id="GO:0005737">
    <property type="term" value="C:cytoplasm"/>
    <property type="evidence" value="ECO:0000318"/>
    <property type="project" value="GO_Central"/>
</dbReference>
<feature type="signal peptide" evidence="1">
    <location>
        <begin position="1"/>
        <end position="16"/>
    </location>
</feature>
<evidence type="ECO:0008006" key="4">
    <source>
        <dbReference type="Google" id="ProtNLM"/>
    </source>
</evidence>
<evidence type="ECO:0000313" key="2">
    <source>
        <dbReference type="EMBL" id="EFA03860.1"/>
    </source>
</evidence>
<feature type="chain" id="PRO_5003089165" description="DUF3421 domain-containing protein" evidence="1">
    <location>
        <begin position="17"/>
        <end position="189"/>
    </location>
</feature>
<protein>
    <recommendedName>
        <fullName evidence="4">DUF3421 domain-containing protein</fullName>
    </recommendedName>
</protein>
<dbReference type="PhylomeDB" id="D6WIY1"/>
<dbReference type="Proteomes" id="UP000007266">
    <property type="component" value="Linkage group 5"/>
</dbReference>
<keyword evidence="1" id="KW-0732">Signal</keyword>
<dbReference type="FunCoup" id="D6WIY1">
    <property type="interactions" value="67"/>
</dbReference>
<reference evidence="2 3" key="2">
    <citation type="journal article" date="2010" name="Nucleic Acids Res.">
        <title>BeetleBase in 2010: revisions to provide comprehensive genomic information for Tribolium castaneum.</title>
        <authorList>
            <person name="Kim H.S."/>
            <person name="Murphy T."/>
            <person name="Xia J."/>
            <person name="Caragea D."/>
            <person name="Park Y."/>
            <person name="Beeman R.W."/>
            <person name="Lorenzen M.D."/>
            <person name="Butcher S."/>
            <person name="Manak J.R."/>
            <person name="Brown S.J."/>
        </authorList>
    </citation>
    <scope>GENOME REANNOTATION</scope>
    <source>
        <strain evidence="2 3">Georgia GA2</strain>
    </source>
</reference>
<evidence type="ECO:0000256" key="1">
    <source>
        <dbReference type="SAM" id="SignalP"/>
    </source>
</evidence>
<dbReference type="OrthoDB" id="6784110at2759"/>
<proteinExistence type="predicted"/>
<sequence length="189" mass="21222">MRQAVLYFWMISACFGAGSDYYYWREFTGVVPPDALPGGKDADGRRTYIGEAYVHNHGIYVVQIYPGVKEVEVPAYGPKSASFNIKILCTEDPESFFWIKTSAKTYEKDIEGLEPVTAGYDGVGNSGVVNVGRIFYQGEVLVGDVTPYASRKGNVQLWFPFRKMERAVNFYELLVVYVPNGIEPRMGII</sequence>
<dbReference type="AlphaFoldDB" id="D6WIY1"/>
<dbReference type="PANTHER" id="PTHR31649">
    <property type="entry name" value="AGAP009604-PA"/>
    <property type="match status" value="1"/>
</dbReference>
<evidence type="ECO:0000313" key="3">
    <source>
        <dbReference type="Proteomes" id="UP000007266"/>
    </source>
</evidence>